<keyword evidence="12" id="KW-1185">Reference proteome</keyword>
<feature type="domain" description="MacB-like periplasmic core" evidence="10">
    <location>
        <begin position="61"/>
        <end position="274"/>
    </location>
</feature>
<keyword evidence="6 8" id="KW-1133">Transmembrane helix</keyword>
<dbReference type="GO" id="GO:0044874">
    <property type="term" value="P:lipoprotein localization to outer membrane"/>
    <property type="evidence" value="ECO:0007669"/>
    <property type="project" value="TreeGrafter"/>
</dbReference>
<evidence type="ECO:0000313" key="12">
    <source>
        <dbReference type="Proteomes" id="UP000198804"/>
    </source>
</evidence>
<dbReference type="RefSeq" id="WP_091942046.1">
    <property type="nucleotide sequence ID" value="NZ_FOSV01000002.1"/>
</dbReference>
<gene>
    <name evidence="11" type="ORF">SAMN04488125_102169</name>
</gene>
<evidence type="ECO:0000259" key="10">
    <source>
        <dbReference type="Pfam" id="PF12704"/>
    </source>
</evidence>
<dbReference type="InterPro" id="IPR025857">
    <property type="entry name" value="MacB_PCD"/>
</dbReference>
<dbReference type="InterPro" id="IPR051447">
    <property type="entry name" value="Lipoprotein-release_system"/>
</dbReference>
<dbReference type="PANTHER" id="PTHR30489">
    <property type="entry name" value="LIPOPROTEIN-RELEASING SYSTEM TRANSMEMBRANE PROTEIN LOLE"/>
    <property type="match status" value="1"/>
</dbReference>
<keyword evidence="4" id="KW-1003">Cell membrane</keyword>
<evidence type="ECO:0000256" key="2">
    <source>
        <dbReference type="ARBA" id="ARBA00005236"/>
    </source>
</evidence>
<feature type="transmembrane region" description="Helical" evidence="8">
    <location>
        <begin position="55"/>
        <end position="81"/>
    </location>
</feature>
<proteinExistence type="inferred from homology"/>
<dbReference type="Pfam" id="PF12704">
    <property type="entry name" value="MacB_PCD"/>
    <property type="match status" value="1"/>
</dbReference>
<dbReference type="EMBL" id="FOSV01000002">
    <property type="protein sequence ID" value="SFK49370.1"/>
    <property type="molecule type" value="Genomic_DNA"/>
</dbReference>
<keyword evidence="7 8" id="KW-0472">Membrane</keyword>
<dbReference type="InterPro" id="IPR011925">
    <property type="entry name" value="LolCE_TM"/>
</dbReference>
<evidence type="ECO:0000256" key="1">
    <source>
        <dbReference type="ARBA" id="ARBA00004651"/>
    </source>
</evidence>
<protein>
    <submittedName>
        <fullName evidence="11">Lipoprotein-releasing system permease protein</fullName>
    </submittedName>
</protein>
<name>A0A1I3ZZL7_9HYPH</name>
<feature type="transmembrane region" description="Helical" evidence="8">
    <location>
        <begin position="409"/>
        <end position="426"/>
    </location>
</feature>
<evidence type="ECO:0000256" key="8">
    <source>
        <dbReference type="SAM" id="Phobius"/>
    </source>
</evidence>
<dbReference type="PANTHER" id="PTHR30489:SF0">
    <property type="entry name" value="LIPOPROTEIN-RELEASING SYSTEM TRANSMEMBRANE PROTEIN LOLE"/>
    <property type="match status" value="1"/>
</dbReference>
<organism evidence="11 12">
    <name type="scientific">Methylorubrum salsuginis</name>
    <dbReference type="NCBI Taxonomy" id="414703"/>
    <lineage>
        <taxon>Bacteria</taxon>
        <taxon>Pseudomonadati</taxon>
        <taxon>Pseudomonadota</taxon>
        <taxon>Alphaproteobacteria</taxon>
        <taxon>Hyphomicrobiales</taxon>
        <taxon>Methylobacteriaceae</taxon>
        <taxon>Methylorubrum</taxon>
    </lineage>
</organism>
<dbReference type="OrthoDB" id="9808461at2"/>
<keyword evidence="11" id="KW-0449">Lipoprotein</keyword>
<comment type="similarity">
    <text evidence="2">Belongs to the ABC-4 integral membrane protein family. LolC/E subfamily.</text>
</comment>
<dbReference type="Proteomes" id="UP000198804">
    <property type="component" value="Unassembled WGS sequence"/>
</dbReference>
<feature type="transmembrane region" description="Helical" evidence="8">
    <location>
        <begin position="304"/>
        <end position="328"/>
    </location>
</feature>
<feature type="domain" description="ABC3 transporter permease C-terminal" evidence="9">
    <location>
        <begin position="308"/>
        <end position="436"/>
    </location>
</feature>
<evidence type="ECO:0000256" key="4">
    <source>
        <dbReference type="ARBA" id="ARBA00022475"/>
    </source>
</evidence>
<keyword evidence="5 8" id="KW-0812">Transmembrane</keyword>
<dbReference type="InterPro" id="IPR003838">
    <property type="entry name" value="ABC3_permease_C"/>
</dbReference>
<evidence type="ECO:0000259" key="9">
    <source>
        <dbReference type="Pfam" id="PF02687"/>
    </source>
</evidence>
<dbReference type="GO" id="GO:0098797">
    <property type="term" value="C:plasma membrane protein complex"/>
    <property type="evidence" value="ECO:0007669"/>
    <property type="project" value="TreeGrafter"/>
</dbReference>
<evidence type="ECO:0000256" key="7">
    <source>
        <dbReference type="ARBA" id="ARBA00023136"/>
    </source>
</evidence>
<evidence type="ECO:0000256" key="6">
    <source>
        <dbReference type="ARBA" id="ARBA00022989"/>
    </source>
</evidence>
<feature type="transmembrane region" description="Helical" evidence="8">
    <location>
        <begin position="349"/>
        <end position="376"/>
    </location>
</feature>
<evidence type="ECO:0000256" key="3">
    <source>
        <dbReference type="ARBA" id="ARBA00022448"/>
    </source>
</evidence>
<dbReference type="GO" id="GO:0042953">
    <property type="term" value="P:lipoprotein transport"/>
    <property type="evidence" value="ECO:0007669"/>
    <property type="project" value="InterPro"/>
</dbReference>
<dbReference type="AlphaFoldDB" id="A0A1I3ZZL7"/>
<evidence type="ECO:0000256" key="5">
    <source>
        <dbReference type="ARBA" id="ARBA00022692"/>
    </source>
</evidence>
<dbReference type="Pfam" id="PF02687">
    <property type="entry name" value="FtsX"/>
    <property type="match status" value="1"/>
</dbReference>
<reference evidence="12" key="1">
    <citation type="submission" date="2016-10" db="EMBL/GenBank/DDBJ databases">
        <authorList>
            <person name="Varghese N."/>
            <person name="Submissions S."/>
        </authorList>
    </citation>
    <scope>NUCLEOTIDE SEQUENCE [LARGE SCALE GENOMIC DNA]</scope>
    <source>
        <strain evidence="12">CGMCC 1.6474</strain>
    </source>
</reference>
<accession>A0A1I3ZZL7</accession>
<evidence type="ECO:0000313" key="11">
    <source>
        <dbReference type="EMBL" id="SFK49370.1"/>
    </source>
</evidence>
<dbReference type="NCBIfam" id="TIGR02212">
    <property type="entry name" value="lolCE"/>
    <property type="match status" value="1"/>
</dbReference>
<keyword evidence="3" id="KW-0813">Transport</keyword>
<dbReference type="STRING" id="414703.SAMN04488125_102169"/>
<comment type="subcellular location">
    <subcellularLocation>
        <location evidence="1">Cell membrane</location>
        <topology evidence="1">Multi-pass membrane protein</topology>
    </subcellularLocation>
</comment>
<sequence length="443" mass="47274">MALALGSLTDGAKGALKGAWARLRSARASASTRPFAGFEWLIAGRYLRARRRGGGVSVVALFSVLGIAVGVATLIIVLSVMNGFRTELRSKIVGLNGHVFAAPIDKLFTDYVDLSERLEKVAGVRAVVPMVQGQAFASSPYGGSGVLVRGVREADLAKIPAVSSAIKSGSLEGFDDGTGLALGKRLADSLGLQAGDQVTLQTPKGASTPFGTAPRSKSYTVKAIFEIGVTDFDTTMAFMPLTEAQAFFNRDGDVSLIEIYLDDADTVGEMREPLEMAAERPVLLTDWRQTNRTFFGALEVERNVMFLILNLIVIVATLNIVSGLILLVRDKSSDIAILRTMGATPGTIMRVFLINGALIGIVGTVIGLIGGVLFTLNIKPIQRTLFPGAWDPTVRFLAEIPAEMNTTEVTIIVVTSILLSLAATLYPSWRAARLDPVQALRYG</sequence>